<evidence type="ECO:0000313" key="2">
    <source>
        <dbReference type="Proteomes" id="UP000008206"/>
    </source>
</evidence>
<protein>
    <submittedName>
        <fullName evidence="1">Uncharacterized protein</fullName>
    </submittedName>
</protein>
<dbReference type="HOGENOM" id="CLU_1034088_0_0_3"/>
<proteinExistence type="predicted"/>
<dbReference type="AlphaFoldDB" id="E0UGJ5"/>
<dbReference type="EMBL" id="CP002198">
    <property type="protein sequence ID" value="ADN13204.1"/>
    <property type="molecule type" value="Genomic_DNA"/>
</dbReference>
<keyword evidence="2" id="KW-1185">Reference proteome</keyword>
<dbReference type="RefSeq" id="WP_013321311.1">
    <property type="nucleotide sequence ID" value="NC_014501.1"/>
</dbReference>
<sequence>MQYTPNVSLVAFYGSKPPPFRNLIQQLQNYLVEELEEQFQPYVLEQIHGTMIGYEGVKTDKGILSQWFWEHRNEERYINLSASIDYIRHTQLLPLNIRLGGYHPNINYGSKNIDPSLFERSFQFINNFAVLRGWPFGEQQILSNLNQLRLEFQRFNLLHKYHPKADSLDNDFYIRLGVLKVKPSDEKIKLIENRIRNCLKASCLVDILVDLENLSFVGYQDTSLPVTTTKVIPLKAATVAQIELLYA</sequence>
<name>E0UGJ5_GLOV7</name>
<dbReference type="eggNOG" id="ENOG5032QN0">
    <property type="taxonomic scope" value="Bacteria"/>
</dbReference>
<gene>
    <name evidence="1" type="ordered locus">Cyan7822_1198</name>
</gene>
<dbReference type="Proteomes" id="UP000008206">
    <property type="component" value="Chromosome"/>
</dbReference>
<dbReference type="KEGG" id="cyj:Cyan7822_1198"/>
<organism evidence="1 2">
    <name type="scientific">Gloeothece verrucosa (strain PCC 7822)</name>
    <name type="common">Cyanothece sp. (strain PCC 7822)</name>
    <dbReference type="NCBI Taxonomy" id="497965"/>
    <lineage>
        <taxon>Bacteria</taxon>
        <taxon>Bacillati</taxon>
        <taxon>Cyanobacteriota</taxon>
        <taxon>Cyanophyceae</taxon>
        <taxon>Oscillatoriophycideae</taxon>
        <taxon>Chroococcales</taxon>
        <taxon>Aphanothecaceae</taxon>
        <taxon>Gloeothece</taxon>
        <taxon>Gloeothece verrucosa</taxon>
    </lineage>
</organism>
<reference evidence="2" key="1">
    <citation type="journal article" date="2011" name="MBio">
        <title>Novel metabolic attributes of the genus Cyanothece, comprising a group of unicellular nitrogen-fixing Cyanobacteria.</title>
        <authorList>
            <person name="Bandyopadhyay A."/>
            <person name="Elvitigala T."/>
            <person name="Welsh E."/>
            <person name="Stockel J."/>
            <person name="Liberton M."/>
            <person name="Min H."/>
            <person name="Sherman L.A."/>
            <person name="Pakrasi H.B."/>
        </authorList>
    </citation>
    <scope>NUCLEOTIDE SEQUENCE [LARGE SCALE GENOMIC DNA]</scope>
    <source>
        <strain evidence="2">PCC 7822</strain>
    </source>
</reference>
<accession>E0UGJ5</accession>
<evidence type="ECO:0000313" key="1">
    <source>
        <dbReference type="EMBL" id="ADN13204.1"/>
    </source>
</evidence>